<evidence type="ECO:0000256" key="7">
    <source>
        <dbReference type="ARBA" id="ARBA00022840"/>
    </source>
</evidence>
<dbReference type="PANTHER" id="PTHR48007:SF4">
    <property type="entry name" value="LEUCINE-RICH REPEAT RECEPTOR-LIKE PROTEIN KINASE PXC1"/>
    <property type="match status" value="1"/>
</dbReference>
<evidence type="ECO:0000256" key="3">
    <source>
        <dbReference type="ARBA" id="ARBA00022679"/>
    </source>
</evidence>
<feature type="compositionally biased region" description="Low complexity" evidence="9">
    <location>
        <begin position="864"/>
        <end position="882"/>
    </location>
</feature>
<dbReference type="AlphaFoldDB" id="A0A1D2AEY4"/>
<dbReference type="InterPro" id="IPR046959">
    <property type="entry name" value="PRK1-6/SRF4-like"/>
</dbReference>
<keyword evidence="10" id="KW-0472">Membrane</keyword>
<dbReference type="InterPro" id="IPR017441">
    <property type="entry name" value="Protein_kinase_ATP_BS"/>
</dbReference>
<feature type="compositionally biased region" description="Polar residues" evidence="9">
    <location>
        <begin position="520"/>
        <end position="531"/>
    </location>
</feature>
<evidence type="ECO:0000259" key="12">
    <source>
        <dbReference type="PROSITE" id="PS50011"/>
    </source>
</evidence>
<keyword evidence="7 8" id="KW-0067">ATP-binding</keyword>
<feature type="region of interest" description="Disordered" evidence="9">
    <location>
        <begin position="842"/>
        <end position="882"/>
    </location>
</feature>
<feature type="transmembrane region" description="Helical" evidence="10">
    <location>
        <begin position="399"/>
        <end position="424"/>
    </location>
</feature>
<gene>
    <name evidence="13" type="ORF">g.88426</name>
</gene>
<dbReference type="GO" id="GO:0005524">
    <property type="term" value="F:ATP binding"/>
    <property type="evidence" value="ECO:0007669"/>
    <property type="project" value="UniProtKB-UniRule"/>
</dbReference>
<protein>
    <recommendedName>
        <fullName evidence="12">Protein kinase domain-containing protein</fullName>
    </recommendedName>
</protein>
<dbReference type="InterPro" id="IPR001611">
    <property type="entry name" value="Leu-rich_rpt"/>
</dbReference>
<evidence type="ECO:0000256" key="9">
    <source>
        <dbReference type="SAM" id="MobiDB-lite"/>
    </source>
</evidence>
<dbReference type="SMART" id="SM00220">
    <property type="entry name" value="S_TKc"/>
    <property type="match status" value="1"/>
</dbReference>
<evidence type="ECO:0000256" key="4">
    <source>
        <dbReference type="ARBA" id="ARBA00022737"/>
    </source>
</evidence>
<keyword evidence="10" id="KW-1133">Transmembrane helix</keyword>
<dbReference type="Pfam" id="PF00560">
    <property type="entry name" value="LRR_1"/>
    <property type="match status" value="3"/>
</dbReference>
<evidence type="ECO:0000256" key="2">
    <source>
        <dbReference type="ARBA" id="ARBA00022614"/>
    </source>
</evidence>
<feature type="signal peptide" evidence="11">
    <location>
        <begin position="1"/>
        <end position="24"/>
    </location>
</feature>
<dbReference type="Gene3D" id="3.80.10.10">
    <property type="entry name" value="Ribonuclease Inhibitor"/>
    <property type="match status" value="2"/>
</dbReference>
<keyword evidence="5 8" id="KW-0547">Nucleotide-binding</keyword>
<reference evidence="13" key="1">
    <citation type="submission" date="2015-08" db="EMBL/GenBank/DDBJ databases">
        <authorList>
            <person name="Babu N.S."/>
            <person name="Beckwith C.J."/>
            <person name="Beseler K.G."/>
            <person name="Brison A."/>
            <person name="Carone J.V."/>
            <person name="Caskin T.P."/>
            <person name="Diamond M."/>
            <person name="Durham M.E."/>
            <person name="Foxe J.M."/>
            <person name="Go M."/>
            <person name="Henderson B.A."/>
            <person name="Jones I.B."/>
            <person name="McGettigan J.A."/>
            <person name="Micheletti S.J."/>
            <person name="Nasrallah M.E."/>
            <person name="Ortiz D."/>
            <person name="Piller C.R."/>
            <person name="Privatt S.R."/>
            <person name="Schneider S.L."/>
            <person name="Sharp S."/>
            <person name="Smith T.C."/>
            <person name="Stanton J.D."/>
            <person name="Ullery H.E."/>
            <person name="Wilson R.J."/>
            <person name="Serrano M.G."/>
            <person name="Buck G."/>
            <person name="Lee V."/>
            <person name="Wang Y."/>
            <person name="Carvalho R."/>
            <person name="Voegtly L."/>
            <person name="Shi R."/>
            <person name="Duckworth R."/>
            <person name="Johnson A."/>
            <person name="Loviza R."/>
            <person name="Walstead R."/>
            <person name="Shah Z."/>
            <person name="Kiflezghi M."/>
            <person name="Wade K."/>
            <person name="Ball S.L."/>
            <person name="Bradley K.W."/>
            <person name="Asai D.J."/>
            <person name="Bowman C.A."/>
            <person name="Russell D.A."/>
            <person name="Pope W.H."/>
            <person name="Jacobs-Sera D."/>
            <person name="Hendrix R.W."/>
            <person name="Hatfull G.F."/>
        </authorList>
    </citation>
    <scope>NUCLEOTIDE SEQUENCE</scope>
</reference>
<organism evidence="13">
    <name type="scientific">Auxenochlorella protothecoides</name>
    <name type="common">Green microalga</name>
    <name type="synonym">Chlorella protothecoides</name>
    <dbReference type="NCBI Taxonomy" id="3075"/>
    <lineage>
        <taxon>Eukaryota</taxon>
        <taxon>Viridiplantae</taxon>
        <taxon>Chlorophyta</taxon>
        <taxon>core chlorophytes</taxon>
        <taxon>Trebouxiophyceae</taxon>
        <taxon>Chlorellales</taxon>
        <taxon>Chlorellaceae</taxon>
        <taxon>Auxenochlorella</taxon>
    </lineage>
</organism>
<dbReference type="Pfam" id="PF00069">
    <property type="entry name" value="Pkinase"/>
    <property type="match status" value="1"/>
</dbReference>
<dbReference type="GO" id="GO:0005930">
    <property type="term" value="C:axoneme"/>
    <property type="evidence" value="ECO:0007669"/>
    <property type="project" value="UniProtKB-SubCell"/>
</dbReference>
<feature type="compositionally biased region" description="Pro residues" evidence="9">
    <location>
        <begin position="850"/>
        <end position="863"/>
    </location>
</feature>
<dbReference type="PANTHER" id="PTHR48007">
    <property type="entry name" value="LEUCINE-RICH REPEAT RECEPTOR-LIKE PROTEIN KINASE PXC1"/>
    <property type="match status" value="1"/>
</dbReference>
<dbReference type="InterPro" id="IPR000719">
    <property type="entry name" value="Prot_kinase_dom"/>
</dbReference>
<feature type="region of interest" description="Disordered" evidence="9">
    <location>
        <begin position="457"/>
        <end position="580"/>
    </location>
</feature>
<feature type="chain" id="PRO_5008901514" description="Protein kinase domain-containing protein" evidence="11">
    <location>
        <begin position="25"/>
        <end position="882"/>
    </location>
</feature>
<evidence type="ECO:0000256" key="11">
    <source>
        <dbReference type="SAM" id="SignalP"/>
    </source>
</evidence>
<name>A0A1D2AEY4_AUXPR</name>
<accession>A0A1D2AEY4</accession>
<keyword evidence="4" id="KW-0677">Repeat</keyword>
<evidence type="ECO:0000256" key="10">
    <source>
        <dbReference type="SAM" id="Phobius"/>
    </source>
</evidence>
<feature type="domain" description="Protein kinase" evidence="12">
    <location>
        <begin position="608"/>
        <end position="882"/>
    </location>
</feature>
<keyword evidence="2" id="KW-0433">Leucine-rich repeat</keyword>
<keyword evidence="6" id="KW-0418">Kinase</keyword>
<comment type="subcellular location">
    <subcellularLocation>
        <location evidence="1">Cytoplasm</location>
        <location evidence="1">Cytoskeleton</location>
        <location evidence="1">Cilium axoneme</location>
    </subcellularLocation>
</comment>
<evidence type="ECO:0000313" key="13">
    <source>
        <dbReference type="EMBL" id="JAT77760.1"/>
    </source>
</evidence>
<evidence type="ECO:0000256" key="5">
    <source>
        <dbReference type="ARBA" id="ARBA00022741"/>
    </source>
</evidence>
<dbReference type="PROSITE" id="PS50011">
    <property type="entry name" value="PROTEIN_KINASE_DOM"/>
    <property type="match status" value="1"/>
</dbReference>
<dbReference type="PROSITE" id="PS00107">
    <property type="entry name" value="PROTEIN_KINASE_ATP"/>
    <property type="match status" value="1"/>
</dbReference>
<keyword evidence="3" id="KW-0808">Transferase</keyword>
<dbReference type="GO" id="GO:0004672">
    <property type="term" value="F:protein kinase activity"/>
    <property type="evidence" value="ECO:0007669"/>
    <property type="project" value="InterPro"/>
</dbReference>
<evidence type="ECO:0000256" key="6">
    <source>
        <dbReference type="ARBA" id="ARBA00022777"/>
    </source>
</evidence>
<dbReference type="InterPro" id="IPR008271">
    <property type="entry name" value="Ser/Thr_kinase_AS"/>
</dbReference>
<keyword evidence="11" id="KW-0732">Signal</keyword>
<proteinExistence type="predicted"/>
<dbReference type="SMART" id="SM00369">
    <property type="entry name" value="LRR_TYP"/>
    <property type="match status" value="5"/>
</dbReference>
<sequence length="882" mass="92452">MAQRWRKAPLALVVLLSIVALAQNATIVNDAATLQEFAASIENWDEFSTANNYVWNSSLPTCVWKGVTCSFAGRIQALTLQCSGCSVLAEGTVPASLSQLDALETLNLQFNEFTSSLPEEWGTSGAFPVMRNMFLSNNNFTGTVPESWGAEGALPNLQLLRLDSNALTGSLPAWNASSLPALLVLRLFDNRLEGTLPISLGDMSQVQILSLQNNRLTGTVPSSWQFAGLQELYLQDNDLEGGLPSAWGSNGTFASLQILMLDDNDLGGSLPISWGLDEALPTLRTLSLSNVGLSGTLPSEWGTGTGLNSLTSLAVQGNALSGFVPSSWAQLSSLQRLVVRPGNEELCGPLPGGSAFVVCSEAGANCTRSDSAFTGSYCAGLEATPPPPASPDSGTGSSFPVAAVVAPIVAVLALGAAAALCLVLRRRRRRAAAVEADAKAAQVAAEAQRMDLALGTGGHPFDTGEGQRAYTSPFLSGMPPGGMQHMVRNTGSSAGSFPGGSRGGALRTPHSSGSEGGHTQGTRSQAPSQGTVGEGTLAGASFGAGSQSMSGEAVGSPLPTLMSTMGSKNPDWPTHISGSESSKALDSGMLFSDWEIFPNEVEIVKRPDGSPWQLGSGGFGTVYKALRNGVQPVAVKMLSAVSGDVRQAALEDFRKEISILKACRDLNIVQFVGASLGPDNTMLVTEYCEGGNLCNNIAAGRVTWFRRGRKIALDVAKALVFLHSRRIVHFDLKSPNILLARDGTAKISDVGMAKILNRDYITGAVGTLAWAAPEMLWGERCSEKADIYSYGIVLWEMCTGEKPVRGQLRDVVCVGVAAQRLLGAACSPGAWMLWRPGGGQFLSGPLPAHTQPPRPRSNPPRPPSLLSSSPGSRASAPRASAP</sequence>
<dbReference type="Gene3D" id="1.10.510.10">
    <property type="entry name" value="Transferase(Phosphotransferase) domain 1"/>
    <property type="match status" value="1"/>
</dbReference>
<feature type="binding site" evidence="8">
    <location>
        <position position="636"/>
    </location>
    <ligand>
        <name>ATP</name>
        <dbReference type="ChEBI" id="CHEBI:30616"/>
    </ligand>
</feature>
<dbReference type="EMBL" id="GDKF01000862">
    <property type="protein sequence ID" value="JAT77760.1"/>
    <property type="molecule type" value="Transcribed_RNA"/>
</dbReference>
<keyword evidence="10" id="KW-0812">Transmembrane</keyword>
<evidence type="ECO:0000256" key="8">
    <source>
        <dbReference type="PROSITE-ProRule" id="PRU10141"/>
    </source>
</evidence>
<dbReference type="InterPro" id="IPR032675">
    <property type="entry name" value="LRR_dom_sf"/>
</dbReference>
<evidence type="ECO:0000256" key="1">
    <source>
        <dbReference type="ARBA" id="ARBA00004430"/>
    </source>
</evidence>
<dbReference type="InterPro" id="IPR003591">
    <property type="entry name" value="Leu-rich_rpt_typical-subtyp"/>
</dbReference>
<dbReference type="InterPro" id="IPR011009">
    <property type="entry name" value="Kinase-like_dom_sf"/>
</dbReference>
<dbReference type="PROSITE" id="PS00108">
    <property type="entry name" value="PROTEIN_KINASE_ST"/>
    <property type="match status" value="1"/>
</dbReference>
<dbReference type="SUPFAM" id="SSF52058">
    <property type="entry name" value="L domain-like"/>
    <property type="match status" value="1"/>
</dbReference>
<dbReference type="SUPFAM" id="SSF56112">
    <property type="entry name" value="Protein kinase-like (PK-like)"/>
    <property type="match status" value="1"/>
</dbReference>